<reference evidence="1 2" key="2">
    <citation type="journal article" date="2017" name="Sci. Rep.">
        <title>Ant-infecting Ophiocordyceps genomes reveal a high diversity of potential behavioral manipulation genes and a possible major role for enterotoxins.</title>
        <authorList>
            <person name="de Bekker C."/>
            <person name="Ohm R.A."/>
            <person name="Evans H.C."/>
            <person name="Brachmann A."/>
            <person name="Hughes D.P."/>
        </authorList>
    </citation>
    <scope>NUCLEOTIDE SEQUENCE [LARGE SCALE GENOMIC DNA]</scope>
    <source>
        <strain evidence="1 2">SC16a</strain>
    </source>
</reference>
<dbReference type="OrthoDB" id="4912317at2759"/>
<reference evidence="1 2" key="1">
    <citation type="journal article" date="2015" name="BMC Genomics">
        <title>Gene expression during zombie ant biting behavior reflects the complexity underlying fungal parasitic behavioral manipulation.</title>
        <authorList>
            <person name="de Bekker C."/>
            <person name="Ohm R.A."/>
            <person name="Loreto R.G."/>
            <person name="Sebastian A."/>
            <person name="Albert I."/>
            <person name="Merrow M."/>
            <person name="Brachmann A."/>
            <person name="Hughes D.P."/>
        </authorList>
    </citation>
    <scope>NUCLEOTIDE SEQUENCE [LARGE SCALE GENOMIC DNA]</scope>
    <source>
        <strain evidence="1 2">SC16a</strain>
    </source>
</reference>
<dbReference type="AlphaFoldDB" id="A0A2A9PJQ1"/>
<keyword evidence="2" id="KW-1185">Reference proteome</keyword>
<protein>
    <submittedName>
        <fullName evidence="1">Uncharacterized protein</fullName>
    </submittedName>
</protein>
<accession>A0A2A9PJQ1</accession>
<dbReference type="EMBL" id="LAZP02000057">
    <property type="protein sequence ID" value="PFH61725.1"/>
    <property type="molecule type" value="Genomic_DNA"/>
</dbReference>
<organism evidence="1 2">
    <name type="scientific">Ophiocordyceps unilateralis</name>
    <name type="common">Zombie-ant fungus</name>
    <name type="synonym">Torrubia unilateralis</name>
    <dbReference type="NCBI Taxonomy" id="268505"/>
    <lineage>
        <taxon>Eukaryota</taxon>
        <taxon>Fungi</taxon>
        <taxon>Dikarya</taxon>
        <taxon>Ascomycota</taxon>
        <taxon>Pezizomycotina</taxon>
        <taxon>Sordariomycetes</taxon>
        <taxon>Hypocreomycetidae</taxon>
        <taxon>Hypocreales</taxon>
        <taxon>Ophiocordycipitaceae</taxon>
        <taxon>Ophiocordyceps</taxon>
    </lineage>
</organism>
<gene>
    <name evidence="1" type="ORF">XA68_16446</name>
</gene>
<dbReference type="Proteomes" id="UP000037136">
    <property type="component" value="Unassembled WGS sequence"/>
</dbReference>
<proteinExistence type="predicted"/>
<evidence type="ECO:0000313" key="2">
    <source>
        <dbReference type="Proteomes" id="UP000037136"/>
    </source>
</evidence>
<sequence length="366" mass="40700">MTLGTRNVPISDRLLFALIICLWALGAVGGPVAWGALGPPMVPATWGPNSAVHYARYKQLDQICPHDWRRQPAKPLAVGKPICLTHICAPMQRNNTQSGYIFECGNTGLATIPMCGPDGVAHLIRTVLPEDLLRTISVFGGLNADELEQRVKQDLWGTDDVARFLQLKWIGDKARKGSIVCWPQKPGFTPDQFTDIFGYFGALFTNPETIANAVPERVMEYPPGHISKKSYHLLDSRSFRGVTLYSHLQTFLATRSNTGTRALRDMVDRWSGALGRVLLASLLSDAAYDCPKGRQCLKAEDTDCNLPISPDGSLDVIRIFMMTLDLRIPLVISWREAVGSRPVGIWLLIYRIVRYQHVFAPVEDDD</sequence>
<evidence type="ECO:0000313" key="1">
    <source>
        <dbReference type="EMBL" id="PFH61725.1"/>
    </source>
</evidence>
<comment type="caution">
    <text evidence="1">The sequence shown here is derived from an EMBL/GenBank/DDBJ whole genome shotgun (WGS) entry which is preliminary data.</text>
</comment>
<name>A0A2A9PJQ1_OPHUN</name>